<accession>A0ACC2Q7N3</accession>
<keyword evidence="2" id="KW-1185">Reference proteome</keyword>
<protein>
    <submittedName>
        <fullName evidence="1">Uncharacterized protein</fullName>
    </submittedName>
</protein>
<organism evidence="1 2">
    <name type="scientific">Mythimna loreyi</name>
    <dbReference type="NCBI Taxonomy" id="667449"/>
    <lineage>
        <taxon>Eukaryota</taxon>
        <taxon>Metazoa</taxon>
        <taxon>Ecdysozoa</taxon>
        <taxon>Arthropoda</taxon>
        <taxon>Hexapoda</taxon>
        <taxon>Insecta</taxon>
        <taxon>Pterygota</taxon>
        <taxon>Neoptera</taxon>
        <taxon>Endopterygota</taxon>
        <taxon>Lepidoptera</taxon>
        <taxon>Glossata</taxon>
        <taxon>Ditrysia</taxon>
        <taxon>Noctuoidea</taxon>
        <taxon>Noctuidae</taxon>
        <taxon>Noctuinae</taxon>
        <taxon>Hadenini</taxon>
        <taxon>Mythimna</taxon>
    </lineage>
</organism>
<sequence length="419" mass="47121">MADDRCIILLCLFSCLCCVIGELNLPEESACVTEGFNGTCIDLFKCPTAALTYLYAKAGFQQDRFPKFPEVCSYKDNEPIVCCTDCSIGVSLKNQAVGPLGKLKNKMNSVAKTKCYEYFEKLPYKCRGIGNVGVKKEWKEERKCHEFDYSIAFAVGGRNAERWEFPHMALIGYGDDVKTAQWLCGGTVISERFILTAAHCTSTRALGNISFAALGILKRSDPVENWKIYKIKRIIIHPEYKAPSKYHDIALLETDTEIAFGKDLLPACLNIDEGFNHNGEAPGWGRLGHRQALADTLQVVKLEAFNASECAEIYHPHRHLKYGYDHEKQMCYGHHTKIIDTCEGDSGGPLQYNQDHIRCLFSVVGVTSYGKNCGILGSAGMYTRVSYYVSWIESVVWPEETEAKRKKDNLWLDKLFKSS</sequence>
<evidence type="ECO:0000313" key="2">
    <source>
        <dbReference type="Proteomes" id="UP001231649"/>
    </source>
</evidence>
<dbReference type="Proteomes" id="UP001231649">
    <property type="component" value="Chromosome 27"/>
</dbReference>
<proteinExistence type="predicted"/>
<reference evidence="1" key="1">
    <citation type="submission" date="2023-03" db="EMBL/GenBank/DDBJ databases">
        <title>Chromosome-level genomes of two armyworms, Mythimna separata and Mythimna loreyi, provide insights into the biosynthesis and reception of sex pheromones.</title>
        <authorList>
            <person name="Zhao H."/>
        </authorList>
    </citation>
    <scope>NUCLEOTIDE SEQUENCE</scope>
    <source>
        <strain evidence="1">BeijingLab</strain>
    </source>
</reference>
<dbReference type="EMBL" id="CM056803">
    <property type="protein sequence ID" value="KAJ8707530.1"/>
    <property type="molecule type" value="Genomic_DNA"/>
</dbReference>
<evidence type="ECO:0000313" key="1">
    <source>
        <dbReference type="EMBL" id="KAJ8707530.1"/>
    </source>
</evidence>
<comment type="caution">
    <text evidence="1">The sequence shown here is derived from an EMBL/GenBank/DDBJ whole genome shotgun (WGS) entry which is preliminary data.</text>
</comment>
<name>A0ACC2Q7N3_9NEOP</name>
<gene>
    <name evidence="1" type="ORF">PYW08_010782</name>
</gene>